<dbReference type="Pfam" id="PF02203">
    <property type="entry name" value="TarH"/>
    <property type="match status" value="1"/>
</dbReference>
<dbReference type="RefSeq" id="WP_348827283.1">
    <property type="nucleotide sequence ID" value="NZ_CP098827.1"/>
</dbReference>
<keyword evidence="7 13" id="KW-1133">Transmembrane helix</keyword>
<dbReference type="InterPro" id="IPR003660">
    <property type="entry name" value="HAMP_dom"/>
</dbReference>
<evidence type="ECO:0000256" key="11">
    <source>
        <dbReference type="PROSITE-ProRule" id="PRU00284"/>
    </source>
</evidence>
<keyword evidence="8 13" id="KW-0472">Membrane</keyword>
<keyword evidence="4" id="KW-0145">Chemotaxis</keyword>
<evidence type="ECO:0000256" key="6">
    <source>
        <dbReference type="ARBA" id="ARBA00022692"/>
    </source>
</evidence>
<dbReference type="CDD" id="cd06225">
    <property type="entry name" value="HAMP"/>
    <property type="match status" value="1"/>
</dbReference>
<feature type="transmembrane region" description="Helical" evidence="13">
    <location>
        <begin position="348"/>
        <end position="371"/>
    </location>
</feature>
<accession>A0AAU7KH93</accession>
<dbReference type="NCBIfam" id="TIGR00229">
    <property type="entry name" value="sensory_box"/>
    <property type="match status" value="1"/>
</dbReference>
<dbReference type="InterPro" id="IPR051310">
    <property type="entry name" value="MCP_chemotaxis"/>
</dbReference>
<evidence type="ECO:0000259" key="14">
    <source>
        <dbReference type="PROSITE" id="PS50111"/>
    </source>
</evidence>
<protein>
    <submittedName>
        <fullName evidence="17">Methyl-accepting chemotaxis protein</fullName>
    </submittedName>
</protein>
<gene>
    <name evidence="17" type="ORF">NFG58_20630</name>
</gene>
<dbReference type="PRINTS" id="PR00260">
    <property type="entry name" value="CHEMTRNSDUCR"/>
</dbReference>
<dbReference type="GO" id="GO:0004888">
    <property type="term" value="F:transmembrane signaling receptor activity"/>
    <property type="evidence" value="ECO:0007669"/>
    <property type="project" value="InterPro"/>
</dbReference>
<dbReference type="InterPro" id="IPR004089">
    <property type="entry name" value="MCPsignal_dom"/>
</dbReference>
<keyword evidence="5" id="KW-0997">Cell inner membrane</keyword>
<dbReference type="PROSITE" id="PS50885">
    <property type="entry name" value="HAMP"/>
    <property type="match status" value="1"/>
</dbReference>
<feature type="domain" description="Methyl-accepting transducer" evidence="14">
    <location>
        <begin position="429"/>
        <end position="658"/>
    </location>
</feature>
<feature type="domain" description="HAMP" evidence="16">
    <location>
        <begin position="372"/>
        <end position="424"/>
    </location>
</feature>
<dbReference type="AlphaFoldDB" id="A0AAU7KH93"/>
<dbReference type="SUPFAM" id="SSF55785">
    <property type="entry name" value="PYP-like sensor domain (PAS domain)"/>
    <property type="match status" value="1"/>
</dbReference>
<dbReference type="InterPro" id="IPR000014">
    <property type="entry name" value="PAS"/>
</dbReference>
<dbReference type="CDD" id="cd11386">
    <property type="entry name" value="MCP_signal"/>
    <property type="match status" value="1"/>
</dbReference>
<evidence type="ECO:0000256" key="13">
    <source>
        <dbReference type="SAM" id="Phobius"/>
    </source>
</evidence>
<dbReference type="Pfam" id="PF00672">
    <property type="entry name" value="HAMP"/>
    <property type="match status" value="1"/>
</dbReference>
<feature type="domain" description="PAS" evidence="15">
    <location>
        <begin position="25"/>
        <end position="60"/>
    </location>
</feature>
<dbReference type="InterPro" id="IPR003122">
    <property type="entry name" value="Tar_rcpt_lig-bd"/>
</dbReference>
<dbReference type="SMART" id="SM00304">
    <property type="entry name" value="HAMP"/>
    <property type="match status" value="1"/>
</dbReference>
<feature type="compositionally biased region" description="Basic and acidic residues" evidence="12">
    <location>
        <begin position="681"/>
        <end position="715"/>
    </location>
</feature>
<dbReference type="PROSITE" id="PS50111">
    <property type="entry name" value="CHEMOTAXIS_TRANSDUC_2"/>
    <property type="match status" value="1"/>
</dbReference>
<evidence type="ECO:0000259" key="16">
    <source>
        <dbReference type="PROSITE" id="PS50885"/>
    </source>
</evidence>
<organism evidence="17">
    <name type="scientific">Halomonas sp. RT37</name>
    <dbReference type="NCBI Taxonomy" id="2950872"/>
    <lineage>
        <taxon>Bacteria</taxon>
        <taxon>Pseudomonadati</taxon>
        <taxon>Pseudomonadota</taxon>
        <taxon>Gammaproteobacteria</taxon>
        <taxon>Oceanospirillales</taxon>
        <taxon>Halomonadaceae</taxon>
        <taxon>Halomonas</taxon>
    </lineage>
</organism>
<dbReference type="SMART" id="SM00091">
    <property type="entry name" value="PAS"/>
    <property type="match status" value="1"/>
</dbReference>
<feature type="transmembrane region" description="Helical" evidence="13">
    <location>
        <begin position="170"/>
        <end position="191"/>
    </location>
</feature>
<dbReference type="CDD" id="cd00130">
    <property type="entry name" value="PAS"/>
    <property type="match status" value="1"/>
</dbReference>
<dbReference type="Gene3D" id="3.30.450.20">
    <property type="entry name" value="PAS domain"/>
    <property type="match status" value="1"/>
</dbReference>
<evidence type="ECO:0000256" key="1">
    <source>
        <dbReference type="ARBA" id="ARBA00004429"/>
    </source>
</evidence>
<dbReference type="PANTHER" id="PTHR43531">
    <property type="entry name" value="PROTEIN ICFG"/>
    <property type="match status" value="1"/>
</dbReference>
<dbReference type="Pfam" id="PF00015">
    <property type="entry name" value="MCPsignal"/>
    <property type="match status" value="1"/>
</dbReference>
<feature type="region of interest" description="Disordered" evidence="12">
    <location>
        <begin position="677"/>
        <end position="715"/>
    </location>
</feature>
<dbReference type="InterPro" id="IPR035965">
    <property type="entry name" value="PAS-like_dom_sf"/>
</dbReference>
<dbReference type="EMBL" id="CP098827">
    <property type="protein sequence ID" value="XBO70969.1"/>
    <property type="molecule type" value="Genomic_DNA"/>
</dbReference>
<evidence type="ECO:0000313" key="17">
    <source>
        <dbReference type="EMBL" id="XBO70969.1"/>
    </source>
</evidence>
<dbReference type="PANTHER" id="PTHR43531:SF14">
    <property type="entry name" value="METHYL-ACCEPTING CHEMOTAXIS PROTEIN I-RELATED"/>
    <property type="match status" value="1"/>
</dbReference>
<proteinExistence type="inferred from homology"/>
<dbReference type="GO" id="GO:0005886">
    <property type="term" value="C:plasma membrane"/>
    <property type="evidence" value="ECO:0007669"/>
    <property type="project" value="UniProtKB-SubCell"/>
</dbReference>
<name>A0AAU7KH93_9GAMM</name>
<comment type="subcellular location">
    <subcellularLocation>
        <location evidence="1">Cell inner membrane</location>
        <topology evidence="1">Multi-pass membrane protein</topology>
    </subcellularLocation>
</comment>
<evidence type="ECO:0000256" key="8">
    <source>
        <dbReference type="ARBA" id="ARBA00023136"/>
    </source>
</evidence>
<keyword evidence="3" id="KW-0488">Methylation</keyword>
<dbReference type="Gene3D" id="1.10.287.950">
    <property type="entry name" value="Methyl-accepting chemotaxis protein"/>
    <property type="match status" value="1"/>
</dbReference>
<evidence type="ECO:0000256" key="3">
    <source>
        <dbReference type="ARBA" id="ARBA00022481"/>
    </source>
</evidence>
<comment type="similarity">
    <text evidence="10">Belongs to the methyl-accepting chemotaxis (MCP) protein family.</text>
</comment>
<evidence type="ECO:0000256" key="10">
    <source>
        <dbReference type="ARBA" id="ARBA00029447"/>
    </source>
</evidence>
<evidence type="ECO:0000256" key="12">
    <source>
        <dbReference type="SAM" id="MobiDB-lite"/>
    </source>
</evidence>
<keyword evidence="9 11" id="KW-0807">Transducer</keyword>
<evidence type="ECO:0000256" key="5">
    <source>
        <dbReference type="ARBA" id="ARBA00022519"/>
    </source>
</evidence>
<dbReference type="PROSITE" id="PS50112">
    <property type="entry name" value="PAS"/>
    <property type="match status" value="1"/>
</dbReference>
<dbReference type="GO" id="GO:0007165">
    <property type="term" value="P:signal transduction"/>
    <property type="evidence" value="ECO:0007669"/>
    <property type="project" value="UniProtKB-KW"/>
</dbReference>
<reference evidence="17" key="1">
    <citation type="submission" date="2022-06" db="EMBL/GenBank/DDBJ databases">
        <title>A novel DMS-producing enzyme.</title>
        <authorList>
            <person name="Zhang Y."/>
        </authorList>
    </citation>
    <scope>NUCLEOTIDE SEQUENCE</scope>
    <source>
        <strain evidence="17">RT37</strain>
    </source>
</reference>
<dbReference type="SUPFAM" id="SSF58104">
    <property type="entry name" value="Methyl-accepting chemotaxis protein (MCP) signaling domain"/>
    <property type="match status" value="1"/>
</dbReference>
<evidence type="ECO:0000256" key="2">
    <source>
        <dbReference type="ARBA" id="ARBA00022475"/>
    </source>
</evidence>
<keyword evidence="6 13" id="KW-0812">Transmembrane</keyword>
<evidence type="ECO:0000256" key="7">
    <source>
        <dbReference type="ARBA" id="ARBA00022989"/>
    </source>
</evidence>
<dbReference type="GO" id="GO:0006935">
    <property type="term" value="P:chemotaxis"/>
    <property type="evidence" value="ECO:0007669"/>
    <property type="project" value="UniProtKB-KW"/>
</dbReference>
<evidence type="ECO:0000259" key="15">
    <source>
        <dbReference type="PROSITE" id="PS50112"/>
    </source>
</evidence>
<evidence type="ECO:0000256" key="4">
    <source>
        <dbReference type="ARBA" id="ARBA00022500"/>
    </source>
</evidence>
<sequence length="715" mass="77788">MRNNQPTTQREFVLDDDHFLISRTDLQGRITYANPAFVEVSGFARDELIGEHHNVVRHPEMPPAAFADLWKCLQAGRTWQGLVKNRRKNGDYYWVRASVSPLEEGGEVVGYASVRVKASSDEIALAERAYADYRAGKRRPRYALRQGQLRRRGLFGALGRLNLKSMKARLIGLIGVAAVLLAASGAIGLYAERQSVGYLASIHQDGLQDVASLQRMDQLITQGYSSLVGKERMALMDKREEHAAELSVIQQSLGGLWERYREREVNQTALADIFERQLNEYLENSLGKSIDILTGEDSYEVFVALPNHIGVVEAEGKALSDRVTTLIQDKQAAANALAAKASQMQQTMLMVLAGVLGAGLLLLVLIGGLTLRAMLKPLREVERFSLQIASGNLGAEVPSARRDEMGRVIAGLDVMRKSLGSIIGDVNKAIGQVTPAVADIARGNEDLSARTEQQASSLQQTAASMEEMTTTVAHNSDNARQASGLASDNAERTQATSELMQRLVGNMGEITEGSRKMAEIISTIDAIAFQTNILALNASVEAARAGEQGRGFAVVAGEVRKLAGRSADAASEIRGLIDDANQRVDGGAELVRQAEASMTEVMEATTRVNDIMAEITAASNEQSNGIVQINQAVTEMDQVTQQNAARVQTSAAAAYQLRAHSEALAFAIRAFRLKGSAQETVSEKRERQDPRTDDSAPRREPAPAAQTHHEEWEAF</sequence>
<dbReference type="InterPro" id="IPR013655">
    <property type="entry name" value="PAS_fold_3"/>
</dbReference>
<dbReference type="InterPro" id="IPR004090">
    <property type="entry name" value="Chemotax_Me-accpt_rcpt"/>
</dbReference>
<dbReference type="FunFam" id="1.10.287.950:FF:000001">
    <property type="entry name" value="Methyl-accepting chemotaxis sensory transducer"/>
    <property type="match status" value="1"/>
</dbReference>
<dbReference type="Pfam" id="PF08447">
    <property type="entry name" value="PAS_3"/>
    <property type="match status" value="1"/>
</dbReference>
<dbReference type="SMART" id="SM00283">
    <property type="entry name" value="MA"/>
    <property type="match status" value="1"/>
</dbReference>
<keyword evidence="2" id="KW-1003">Cell membrane</keyword>
<evidence type="ECO:0000256" key="9">
    <source>
        <dbReference type="ARBA" id="ARBA00023224"/>
    </source>
</evidence>